<keyword evidence="2" id="KW-0812">Transmembrane</keyword>
<comment type="caution">
    <text evidence="3">The sequence shown here is derived from an EMBL/GenBank/DDBJ whole genome shotgun (WGS) entry which is preliminary data.</text>
</comment>
<gene>
    <name evidence="3" type="ORF">D9756_008550</name>
</gene>
<feature type="transmembrane region" description="Helical" evidence="2">
    <location>
        <begin position="12"/>
        <end position="40"/>
    </location>
</feature>
<proteinExistence type="predicted"/>
<dbReference type="Proteomes" id="UP000559027">
    <property type="component" value="Unassembled WGS sequence"/>
</dbReference>
<feature type="compositionally biased region" description="Polar residues" evidence="1">
    <location>
        <begin position="305"/>
        <end position="314"/>
    </location>
</feature>
<accession>A0A8H5CZC0</accession>
<dbReference type="EMBL" id="JAACJO010000014">
    <property type="protein sequence ID" value="KAF5350670.1"/>
    <property type="molecule type" value="Genomic_DNA"/>
</dbReference>
<evidence type="ECO:0000256" key="1">
    <source>
        <dbReference type="SAM" id="MobiDB-lite"/>
    </source>
</evidence>
<feature type="transmembrane region" description="Helical" evidence="2">
    <location>
        <begin position="136"/>
        <end position="162"/>
    </location>
</feature>
<feature type="transmembrane region" description="Helical" evidence="2">
    <location>
        <begin position="52"/>
        <end position="72"/>
    </location>
</feature>
<reference evidence="3 4" key="1">
    <citation type="journal article" date="2020" name="ISME J.">
        <title>Uncovering the hidden diversity of litter-decomposition mechanisms in mushroom-forming fungi.</title>
        <authorList>
            <person name="Floudas D."/>
            <person name="Bentzer J."/>
            <person name="Ahren D."/>
            <person name="Johansson T."/>
            <person name="Persson P."/>
            <person name="Tunlid A."/>
        </authorList>
    </citation>
    <scope>NUCLEOTIDE SEQUENCE [LARGE SCALE GENOMIC DNA]</scope>
    <source>
        <strain evidence="3 4">CBS 146.42</strain>
    </source>
</reference>
<evidence type="ECO:0000313" key="3">
    <source>
        <dbReference type="EMBL" id="KAF5350670.1"/>
    </source>
</evidence>
<evidence type="ECO:0000256" key="2">
    <source>
        <dbReference type="SAM" id="Phobius"/>
    </source>
</evidence>
<keyword evidence="2" id="KW-0472">Membrane</keyword>
<dbReference type="AlphaFoldDB" id="A0A8H5CZC0"/>
<organism evidence="3 4">
    <name type="scientific">Leucocoprinus leucothites</name>
    <dbReference type="NCBI Taxonomy" id="201217"/>
    <lineage>
        <taxon>Eukaryota</taxon>
        <taxon>Fungi</taxon>
        <taxon>Dikarya</taxon>
        <taxon>Basidiomycota</taxon>
        <taxon>Agaricomycotina</taxon>
        <taxon>Agaricomycetes</taxon>
        <taxon>Agaricomycetidae</taxon>
        <taxon>Agaricales</taxon>
        <taxon>Agaricineae</taxon>
        <taxon>Agaricaceae</taxon>
        <taxon>Leucocoprinus</taxon>
    </lineage>
</organism>
<feature type="region of interest" description="Disordered" evidence="1">
    <location>
        <begin position="300"/>
        <end position="324"/>
    </location>
</feature>
<dbReference type="OrthoDB" id="2641762at2759"/>
<sequence>MVNSVPLPYERVFFTTITTVEGVLYGLNFGIYLFCVGSLFPQLKYRDLRKRTLIMLVHMSLVMSCGLLGLAVDARNMQSSYVDHADFRGGSMAYSERVFARLPIANMGYTAGILTDILTFGIQIWRLWIIWKTSRYSILVIILPTLSLLLLIASKLATIILLDERAPVLTFQLLRLLQFVMESAGLSIAVCVTLFIVARITAPSENSIPSGPSEATSQYTSIISILIESFALESLWQVLSIILVSIAARNSDTTSNASDFINLTQPFIQILAYLLVVYRVTTGRGWQEDTGQKLTTLEWNRDEPQTSTGFNDTRVSLPVPHEGA</sequence>
<keyword evidence="4" id="KW-1185">Reference proteome</keyword>
<protein>
    <submittedName>
        <fullName evidence="3">Uncharacterized protein</fullName>
    </submittedName>
</protein>
<feature type="transmembrane region" description="Helical" evidence="2">
    <location>
        <begin position="107"/>
        <end position="129"/>
    </location>
</feature>
<feature type="transmembrane region" description="Helical" evidence="2">
    <location>
        <begin position="174"/>
        <end position="198"/>
    </location>
</feature>
<name>A0A8H5CZC0_9AGAR</name>
<keyword evidence="2" id="KW-1133">Transmembrane helix</keyword>
<evidence type="ECO:0000313" key="4">
    <source>
        <dbReference type="Proteomes" id="UP000559027"/>
    </source>
</evidence>